<keyword evidence="2" id="KW-1185">Reference proteome</keyword>
<gene>
    <name evidence="1" type="ORF">F5148DRAFT_1207717</name>
</gene>
<proteinExistence type="predicted"/>
<protein>
    <submittedName>
        <fullName evidence="1">Uncharacterized protein</fullName>
    </submittedName>
</protein>
<reference evidence="1" key="1">
    <citation type="submission" date="2021-03" db="EMBL/GenBank/DDBJ databases">
        <title>Evolutionary priming and transition to the ectomycorrhizal habit in an iconic lineage of mushroom-forming fungi: is preadaptation a requirement?</title>
        <authorList>
            <consortium name="DOE Joint Genome Institute"/>
            <person name="Looney B.P."/>
            <person name="Miyauchi S."/>
            <person name="Morin E."/>
            <person name="Drula E."/>
            <person name="Courty P.E."/>
            <person name="Chicoki N."/>
            <person name="Fauchery L."/>
            <person name="Kohler A."/>
            <person name="Kuo A."/>
            <person name="LaButti K."/>
            <person name="Pangilinan J."/>
            <person name="Lipzen A."/>
            <person name="Riley R."/>
            <person name="Andreopoulos W."/>
            <person name="He G."/>
            <person name="Johnson J."/>
            <person name="Barry K.W."/>
            <person name="Grigoriev I.V."/>
            <person name="Nagy L."/>
            <person name="Hibbett D."/>
            <person name="Henrissat B."/>
            <person name="Matheny P.B."/>
            <person name="Labbe J."/>
            <person name="Martin A.F."/>
        </authorList>
    </citation>
    <scope>NUCLEOTIDE SEQUENCE</scope>
    <source>
        <strain evidence="1">BPL698</strain>
    </source>
</reference>
<evidence type="ECO:0000313" key="2">
    <source>
        <dbReference type="Proteomes" id="UP001207468"/>
    </source>
</evidence>
<name>A0ACC0U654_9AGAM</name>
<dbReference type="EMBL" id="JAGFNK010000138">
    <property type="protein sequence ID" value="KAI9507154.1"/>
    <property type="molecule type" value="Genomic_DNA"/>
</dbReference>
<comment type="caution">
    <text evidence="1">The sequence shown here is derived from an EMBL/GenBank/DDBJ whole genome shotgun (WGS) entry which is preliminary data.</text>
</comment>
<organism evidence="1 2">
    <name type="scientific">Russula earlei</name>
    <dbReference type="NCBI Taxonomy" id="71964"/>
    <lineage>
        <taxon>Eukaryota</taxon>
        <taxon>Fungi</taxon>
        <taxon>Dikarya</taxon>
        <taxon>Basidiomycota</taxon>
        <taxon>Agaricomycotina</taxon>
        <taxon>Agaricomycetes</taxon>
        <taxon>Russulales</taxon>
        <taxon>Russulaceae</taxon>
        <taxon>Russula</taxon>
    </lineage>
</organism>
<dbReference type="Proteomes" id="UP001207468">
    <property type="component" value="Unassembled WGS sequence"/>
</dbReference>
<evidence type="ECO:0000313" key="1">
    <source>
        <dbReference type="EMBL" id="KAI9507154.1"/>
    </source>
</evidence>
<accession>A0ACC0U654</accession>
<sequence length="311" mass="32317">MNPKAARSPDQSTKHLKCVRYSSPTHPFTRSPLQIDYRPHLRLPGSLPSSSPALPVSADRHTKPRPSGSRLVAPSSHYTAPSPIPRKRVKVDDHPNTVTSPVSGTFTPRSDSDPSLSTRALHSRAQQPPPPLPPPPYQPGFFPSYGSHVSPTAPPGNGSGSGGLQTPASFPPPSAAGGSLGVPPLHLLPSYGSPRHPPRITQPHFGPSPDELFANVFGPAGGSGVGLDLELDLLAPPLTFEWPQFAPTTQAAGSNGQQAHSTGDSSSTSWLDFLSGAAPDAPRSPRPGKRSRGDASGGAGEEVTHNPAGGN</sequence>